<dbReference type="GO" id="GO:0008270">
    <property type="term" value="F:zinc ion binding"/>
    <property type="evidence" value="ECO:0007669"/>
    <property type="project" value="UniProtKB-UniRule"/>
</dbReference>
<dbReference type="Gene3D" id="1.10.390.10">
    <property type="entry name" value="Neutral Protease Domain 2"/>
    <property type="match status" value="1"/>
</dbReference>
<keyword evidence="7 13" id="KW-0479">Metal-binding</keyword>
<dbReference type="GO" id="GO:0016285">
    <property type="term" value="F:alanyl aminopeptidase activity"/>
    <property type="evidence" value="ECO:0007669"/>
    <property type="project" value="UniProtKB-EC"/>
</dbReference>
<dbReference type="InterPro" id="IPR024571">
    <property type="entry name" value="ERAP1-like_C_dom"/>
</dbReference>
<proteinExistence type="inferred from homology"/>
<dbReference type="GO" id="GO:0042277">
    <property type="term" value="F:peptide binding"/>
    <property type="evidence" value="ECO:0007669"/>
    <property type="project" value="TreeGrafter"/>
</dbReference>
<dbReference type="FunFam" id="2.60.40.1910:FF:000002">
    <property type="entry name" value="Aminopeptidase"/>
    <property type="match status" value="1"/>
</dbReference>
<evidence type="ECO:0000256" key="15">
    <source>
        <dbReference type="RuleBase" id="RU364040"/>
    </source>
</evidence>
<dbReference type="GO" id="GO:0006508">
    <property type="term" value="P:proteolysis"/>
    <property type="evidence" value="ECO:0007669"/>
    <property type="project" value="UniProtKB-KW"/>
</dbReference>
<dbReference type="SUPFAM" id="SSF63737">
    <property type="entry name" value="Leukotriene A4 hydrolase N-terminal domain"/>
    <property type="match status" value="1"/>
</dbReference>
<gene>
    <name evidence="19" type="ORF">MNOR_LOCUS29042</name>
</gene>
<comment type="caution">
    <text evidence="19">The sequence shown here is derived from an EMBL/GenBank/DDBJ whole genome shotgun (WGS) entry which is preliminary data.</text>
</comment>
<evidence type="ECO:0000259" key="18">
    <source>
        <dbReference type="Pfam" id="PF17900"/>
    </source>
</evidence>
<keyword evidence="10 15" id="KW-0482">Metalloprotease</keyword>
<dbReference type="PANTHER" id="PTHR11533">
    <property type="entry name" value="PROTEASE M1 ZINC METALLOPROTEASE"/>
    <property type="match status" value="1"/>
</dbReference>
<organism evidence="19 20">
    <name type="scientific">Meganyctiphanes norvegica</name>
    <name type="common">Northern krill</name>
    <name type="synonym">Thysanopoda norvegica</name>
    <dbReference type="NCBI Taxonomy" id="48144"/>
    <lineage>
        <taxon>Eukaryota</taxon>
        <taxon>Metazoa</taxon>
        <taxon>Ecdysozoa</taxon>
        <taxon>Arthropoda</taxon>
        <taxon>Crustacea</taxon>
        <taxon>Multicrustacea</taxon>
        <taxon>Malacostraca</taxon>
        <taxon>Eumalacostraca</taxon>
        <taxon>Eucarida</taxon>
        <taxon>Euphausiacea</taxon>
        <taxon>Euphausiidae</taxon>
        <taxon>Meganyctiphanes</taxon>
    </lineage>
</organism>
<dbReference type="CDD" id="cd09601">
    <property type="entry name" value="M1_APN-Q_like"/>
    <property type="match status" value="1"/>
</dbReference>
<dbReference type="SUPFAM" id="SSF55486">
    <property type="entry name" value="Metalloproteases ('zincins'), catalytic domain"/>
    <property type="match status" value="1"/>
</dbReference>
<evidence type="ECO:0000256" key="13">
    <source>
        <dbReference type="PIRSR" id="PIRSR634016-3"/>
    </source>
</evidence>
<feature type="binding site" evidence="13">
    <location>
        <position position="338"/>
    </location>
    <ligand>
        <name>Zn(2+)</name>
        <dbReference type="ChEBI" id="CHEBI:29105"/>
        <note>catalytic</note>
    </ligand>
</feature>
<evidence type="ECO:0000259" key="16">
    <source>
        <dbReference type="Pfam" id="PF01433"/>
    </source>
</evidence>
<feature type="domain" description="ERAP1-like C-terminal" evidence="17">
    <location>
        <begin position="558"/>
        <end position="836"/>
    </location>
</feature>
<evidence type="ECO:0000256" key="8">
    <source>
        <dbReference type="ARBA" id="ARBA00022801"/>
    </source>
</evidence>
<evidence type="ECO:0000256" key="6">
    <source>
        <dbReference type="ARBA" id="ARBA00022670"/>
    </source>
</evidence>
<keyword evidence="9 13" id="KW-0862">Zinc</keyword>
<accession>A0AAV2RTF3</accession>
<dbReference type="EMBL" id="CAXKWB010033005">
    <property type="protein sequence ID" value="CAL4142190.1"/>
    <property type="molecule type" value="Genomic_DNA"/>
</dbReference>
<dbReference type="PRINTS" id="PR00756">
    <property type="entry name" value="ALADIPTASE"/>
</dbReference>
<dbReference type="InterPro" id="IPR001930">
    <property type="entry name" value="Peptidase_M1"/>
</dbReference>
<dbReference type="AlphaFoldDB" id="A0AAV2RTF3"/>
<dbReference type="Proteomes" id="UP001497623">
    <property type="component" value="Unassembled WGS sequence"/>
</dbReference>
<dbReference type="InterPro" id="IPR050344">
    <property type="entry name" value="Peptidase_M1_aminopeptidases"/>
</dbReference>
<keyword evidence="6 15" id="KW-0645">Protease</keyword>
<feature type="site" description="Transition state stabilizer" evidence="14">
    <location>
        <position position="419"/>
    </location>
</feature>
<dbReference type="InterPro" id="IPR042097">
    <property type="entry name" value="Aminopeptidase_N-like_N_sf"/>
</dbReference>
<dbReference type="Pfam" id="PF01433">
    <property type="entry name" value="Peptidase_M1"/>
    <property type="match status" value="1"/>
</dbReference>
<evidence type="ECO:0000256" key="3">
    <source>
        <dbReference type="ARBA" id="ARBA00010136"/>
    </source>
</evidence>
<dbReference type="GO" id="GO:0005886">
    <property type="term" value="C:plasma membrane"/>
    <property type="evidence" value="ECO:0007669"/>
    <property type="project" value="UniProtKB-SubCell"/>
</dbReference>
<feature type="active site" description="Proton acceptor" evidence="12">
    <location>
        <position position="335"/>
    </location>
</feature>
<sequence>MRTYGWNSYHVTAILSQTLQVFTSSNMPVPKPFKRLSSNILPKHYNVTLQPNLVKCVFKGSQEIDLEVKEPASEIKFNSLDLTVEDIKVILPSGETVVPSNTDINVGTETITLTLPNELPIGSAKLSMSFNGELNDKMKGFYRSKYTSPSGDERFSAVTQFEATDARRCFPCWDEPAIKATFDISLIVPKDRVPLSNMPEISREDFSSDSSLEVVKFATSPKMSTYLVAVVVGEYDYVEDTSTDGVKVRVYTPVGKKDQGMFALEVATKVLPYYKDYFNIAYPLPKMDLIAIADFSVGAMENWGLVTYRETCLLVDPHNTSASQRQWIALVVGHELAHQWFGNLTMEWWTHLWLNEGYATFVEYLCVDHLYPKYDIWTQFVTNTYICALELDSLKNSHPIEVSVGHPSEVDEIFDDISYSKGASVIRMLHDYLGDKVFREGMHKYLTKHQYGNTFTEDLWAALSAASSKPVGDVMSSWTKQTGFPMISVTGHQDGGNRVLKLRQQRFLADGSACESSRWMVPISFSTSQEGPTQRVKEILMDTEETQVVLDNVPESAWVKVNPGTIGYYRTQYSKEMLDKLEPAITSGTLPPLDRLGIFNDLAAMVQAGHSSTVQVLRMLQAFTTETNYTVWSAMHNCISSMNQLLAHTDYHKNFAAFVRKIFADIVSKLGWEPEKKENHCDTLLRSLVLSQLGLYGQEATVSEARKRFNNHFNGTQILPADLRSPVYKTVMAQADEKTYEQMLKLYRDADLHEEKDRISRSLGATRDPNLIQRVLQFAMSAEVRNQDTVFIIKVAQTAPGRTAAWEFFKKNHTELITRYESGYLLTRLIKYITKNSLPKRWKQKLKTSRPTRSRAPNAPSSNRWKLSFNYAWLKRDGKAIQKFLQDLE</sequence>
<reference evidence="19 20" key="1">
    <citation type="submission" date="2024-05" db="EMBL/GenBank/DDBJ databases">
        <authorList>
            <person name="Wallberg A."/>
        </authorList>
    </citation>
    <scope>NUCLEOTIDE SEQUENCE [LARGE SCALE GENOMIC DNA]</scope>
</reference>
<protein>
    <recommendedName>
        <fullName evidence="15">Aminopeptidase</fullName>
        <ecNumber evidence="15">3.4.11.-</ecNumber>
    </recommendedName>
</protein>
<dbReference type="GO" id="GO:0070006">
    <property type="term" value="F:metalloaminopeptidase activity"/>
    <property type="evidence" value="ECO:0007669"/>
    <property type="project" value="TreeGrafter"/>
</dbReference>
<evidence type="ECO:0000256" key="4">
    <source>
        <dbReference type="ARBA" id="ARBA00022438"/>
    </source>
</evidence>
<evidence type="ECO:0000256" key="9">
    <source>
        <dbReference type="ARBA" id="ARBA00022833"/>
    </source>
</evidence>
<dbReference type="PANTHER" id="PTHR11533:SF174">
    <property type="entry name" value="PUROMYCIN-SENSITIVE AMINOPEPTIDASE-RELATED"/>
    <property type="match status" value="1"/>
</dbReference>
<dbReference type="InterPro" id="IPR034016">
    <property type="entry name" value="M1_APN-typ"/>
</dbReference>
<dbReference type="Gene3D" id="1.25.50.20">
    <property type="match status" value="1"/>
</dbReference>
<keyword evidence="8 15" id="KW-0378">Hydrolase</keyword>
<dbReference type="FunFam" id="1.10.390.10:FF:000001">
    <property type="entry name" value="Aminopeptidase"/>
    <property type="match status" value="1"/>
</dbReference>
<evidence type="ECO:0000256" key="10">
    <source>
        <dbReference type="ARBA" id="ARBA00023049"/>
    </source>
</evidence>
<dbReference type="InterPro" id="IPR027268">
    <property type="entry name" value="Peptidase_M4/M1_CTD_sf"/>
</dbReference>
<feature type="binding site" evidence="13">
    <location>
        <position position="356"/>
    </location>
    <ligand>
        <name>Zn(2+)</name>
        <dbReference type="ChEBI" id="CHEBI:29105"/>
        <note>catalytic</note>
    </ligand>
</feature>
<evidence type="ECO:0000313" key="19">
    <source>
        <dbReference type="EMBL" id="CAL4142190.1"/>
    </source>
</evidence>
<feature type="non-terminal residue" evidence="19">
    <location>
        <position position="889"/>
    </location>
</feature>
<comment type="subcellular location">
    <subcellularLocation>
        <location evidence="2">Cell membrane</location>
        <topology evidence="2">Lipid-anchor</topology>
        <topology evidence="2">GPI-anchor</topology>
    </subcellularLocation>
    <subcellularLocation>
        <location evidence="1">Cytoplasm</location>
    </subcellularLocation>
</comment>
<evidence type="ECO:0000256" key="7">
    <source>
        <dbReference type="ARBA" id="ARBA00022723"/>
    </source>
</evidence>
<feature type="binding site" evidence="13">
    <location>
        <position position="334"/>
    </location>
    <ligand>
        <name>Zn(2+)</name>
        <dbReference type="ChEBI" id="CHEBI:29105"/>
        <note>catalytic</note>
    </ligand>
</feature>
<feature type="domain" description="Peptidase M1 membrane alanine aminopeptidase" evidence="16">
    <location>
        <begin position="262"/>
        <end position="478"/>
    </location>
</feature>
<comment type="similarity">
    <text evidence="3 15">Belongs to the peptidase M1 family.</text>
</comment>
<dbReference type="GO" id="GO:0005615">
    <property type="term" value="C:extracellular space"/>
    <property type="evidence" value="ECO:0007669"/>
    <property type="project" value="TreeGrafter"/>
</dbReference>
<name>A0AAV2RTF3_MEGNR</name>
<evidence type="ECO:0000256" key="12">
    <source>
        <dbReference type="PIRSR" id="PIRSR634016-1"/>
    </source>
</evidence>
<dbReference type="Gene3D" id="2.60.40.1730">
    <property type="entry name" value="tricorn interacting facor f3 domain"/>
    <property type="match status" value="1"/>
</dbReference>
<dbReference type="FunFam" id="2.60.40.1730:FF:000002">
    <property type="entry name" value="Aminopeptidase"/>
    <property type="match status" value="1"/>
</dbReference>
<dbReference type="GO" id="GO:0043171">
    <property type="term" value="P:peptide catabolic process"/>
    <property type="evidence" value="ECO:0007669"/>
    <property type="project" value="TreeGrafter"/>
</dbReference>
<evidence type="ECO:0000256" key="2">
    <source>
        <dbReference type="ARBA" id="ARBA00004609"/>
    </source>
</evidence>
<dbReference type="InterPro" id="IPR014782">
    <property type="entry name" value="Peptidase_M1_dom"/>
</dbReference>
<keyword evidence="20" id="KW-1185">Reference proteome</keyword>
<dbReference type="InterPro" id="IPR045357">
    <property type="entry name" value="Aminopeptidase_N-like_N"/>
</dbReference>
<keyword evidence="4 15" id="KW-0031">Aminopeptidase</keyword>
<dbReference type="EC" id="3.4.11.-" evidence="15"/>
<evidence type="ECO:0000256" key="1">
    <source>
        <dbReference type="ARBA" id="ARBA00004496"/>
    </source>
</evidence>
<feature type="domain" description="Aminopeptidase N-like N-terminal" evidence="18">
    <location>
        <begin position="42"/>
        <end position="227"/>
    </location>
</feature>
<dbReference type="Pfam" id="PF17900">
    <property type="entry name" value="Peptidase_M1_N"/>
    <property type="match status" value="1"/>
</dbReference>
<evidence type="ECO:0000256" key="14">
    <source>
        <dbReference type="PIRSR" id="PIRSR634016-4"/>
    </source>
</evidence>
<evidence type="ECO:0000256" key="5">
    <source>
        <dbReference type="ARBA" id="ARBA00022490"/>
    </source>
</evidence>
<comment type="catalytic activity">
    <reaction evidence="11">
        <text>Release of an N-terminal amino acid, preferentially alanine, from a wide range of peptides, amides and arylamides.</text>
        <dbReference type="EC" id="3.4.11.14"/>
    </reaction>
</comment>
<evidence type="ECO:0000259" key="17">
    <source>
        <dbReference type="Pfam" id="PF11838"/>
    </source>
</evidence>
<comment type="cofactor">
    <cofactor evidence="13 15">
        <name>Zn(2+)</name>
        <dbReference type="ChEBI" id="CHEBI:29105"/>
    </cofactor>
    <text evidence="13 15">Binds 1 zinc ion per subunit.</text>
</comment>
<dbReference type="Pfam" id="PF11838">
    <property type="entry name" value="ERAP1_C"/>
    <property type="match status" value="1"/>
</dbReference>
<dbReference type="Gene3D" id="2.60.40.1910">
    <property type="match status" value="1"/>
</dbReference>
<keyword evidence="5" id="KW-0963">Cytoplasm</keyword>
<dbReference type="FunFam" id="1.25.50.20:FF:000002">
    <property type="entry name" value="Aminopeptidase"/>
    <property type="match status" value="1"/>
</dbReference>
<evidence type="ECO:0000313" key="20">
    <source>
        <dbReference type="Proteomes" id="UP001497623"/>
    </source>
</evidence>
<evidence type="ECO:0000256" key="11">
    <source>
        <dbReference type="ARBA" id="ARBA00052895"/>
    </source>
</evidence>
<dbReference type="GO" id="GO:0005737">
    <property type="term" value="C:cytoplasm"/>
    <property type="evidence" value="ECO:0007669"/>
    <property type="project" value="UniProtKB-SubCell"/>
</dbReference>